<organism evidence="1 2">
    <name type="scientific">Candidatus Beckwithbacteria bacterium RIFCSPHIGHO2_12_FULL_47_17</name>
    <dbReference type="NCBI Taxonomy" id="1797460"/>
    <lineage>
        <taxon>Bacteria</taxon>
        <taxon>Candidatus Beckwithiibacteriota</taxon>
    </lineage>
</organism>
<dbReference type="EMBL" id="MEZN01000016">
    <property type="protein sequence ID" value="OGD56436.1"/>
    <property type="molecule type" value="Genomic_DNA"/>
</dbReference>
<accession>A0A1F5DN24</accession>
<reference evidence="1 2" key="1">
    <citation type="journal article" date="2016" name="Nat. Commun.">
        <title>Thousands of microbial genomes shed light on interconnected biogeochemical processes in an aquifer system.</title>
        <authorList>
            <person name="Anantharaman K."/>
            <person name="Brown C.T."/>
            <person name="Hug L.A."/>
            <person name="Sharon I."/>
            <person name="Castelle C.J."/>
            <person name="Probst A.J."/>
            <person name="Thomas B.C."/>
            <person name="Singh A."/>
            <person name="Wilkins M.J."/>
            <person name="Karaoz U."/>
            <person name="Brodie E.L."/>
            <person name="Williams K.H."/>
            <person name="Hubbard S.S."/>
            <person name="Banfield J.F."/>
        </authorList>
    </citation>
    <scope>NUCLEOTIDE SEQUENCE [LARGE SCALE GENOMIC DNA]</scope>
</reference>
<dbReference type="STRING" id="1797460.A3E73_03030"/>
<dbReference type="Proteomes" id="UP000176791">
    <property type="component" value="Unassembled WGS sequence"/>
</dbReference>
<evidence type="ECO:0000313" key="1">
    <source>
        <dbReference type="EMBL" id="OGD56436.1"/>
    </source>
</evidence>
<dbReference type="AlphaFoldDB" id="A0A1F5DN24"/>
<comment type="caution">
    <text evidence="1">The sequence shown here is derived from an EMBL/GenBank/DDBJ whole genome shotgun (WGS) entry which is preliminary data.</text>
</comment>
<gene>
    <name evidence="1" type="ORF">A3E73_03030</name>
</gene>
<sequence length="78" mass="9125">MAKDKPLTKTVLVKTLKEMGMATKDDILKSEHRLERRLVIRMNKMERGLRLSIADLAETTPTRREFETLKRQSHYGLV</sequence>
<proteinExistence type="predicted"/>
<protein>
    <submittedName>
        <fullName evidence="1">Uncharacterized protein</fullName>
    </submittedName>
</protein>
<evidence type="ECO:0000313" key="2">
    <source>
        <dbReference type="Proteomes" id="UP000176791"/>
    </source>
</evidence>
<name>A0A1F5DN24_9BACT</name>